<sequence>MRCHWLVIALLSVTVNAKNLGMVGQTYPIAEMDMLDWIQLRLRQMQQTGELDQIEATMKAQVTASVTRPPPVKGLTTTNTPQVFYLDPTLTLQQDITDHTGKVLFAKGLRINPFDANTWPQGSALPPFMLTKALFFLDGDDGQQVRFAKRYLAQQAAQGQKIKWVLVNGEPNNVSEQLGERVYFDQGGHITRQLTLKHVPSVARQAGTQWQITEMDVSRENPAPLTPGE</sequence>
<name>A0A2T3M7M0_PHOLE</name>
<evidence type="ECO:0000313" key="3">
    <source>
        <dbReference type="EMBL" id="PSV88238.1"/>
    </source>
</evidence>
<feature type="domain" description="Type-F conjugative transfer system protein TraW N-terminal" evidence="2">
    <location>
        <begin position="3"/>
        <end position="30"/>
    </location>
</feature>
<dbReference type="NCBIfam" id="TIGR02743">
    <property type="entry name" value="TraW"/>
    <property type="match status" value="1"/>
</dbReference>
<proteinExistence type="predicted"/>
<feature type="signal peptide" evidence="1">
    <location>
        <begin position="1"/>
        <end position="17"/>
    </location>
</feature>
<protein>
    <submittedName>
        <fullName evidence="3">Type-F conjugative transfer system protein TraW</fullName>
    </submittedName>
</protein>
<keyword evidence="1" id="KW-0732">Signal</keyword>
<dbReference type="AlphaFoldDB" id="A0A2T3M7M0"/>
<feature type="chain" id="PRO_5015513865" evidence="1">
    <location>
        <begin position="18"/>
        <end position="229"/>
    </location>
</feature>
<dbReference type="OrthoDB" id="7171737at2"/>
<gene>
    <name evidence="3" type="primary">traW</name>
    <name evidence="3" type="ORF">CTM89_14775</name>
</gene>
<accession>A0A2T3M7M0</accession>
<dbReference type="Proteomes" id="UP000240410">
    <property type="component" value="Unassembled WGS sequence"/>
</dbReference>
<evidence type="ECO:0000313" key="4">
    <source>
        <dbReference type="Proteomes" id="UP000240410"/>
    </source>
</evidence>
<organism evidence="3 4">
    <name type="scientific">Photobacterium leiognathi</name>
    <dbReference type="NCBI Taxonomy" id="553611"/>
    <lineage>
        <taxon>Bacteria</taxon>
        <taxon>Pseudomonadati</taxon>
        <taxon>Pseudomonadota</taxon>
        <taxon>Gammaproteobacteria</taxon>
        <taxon>Vibrionales</taxon>
        <taxon>Vibrionaceae</taxon>
        <taxon>Photobacterium</taxon>
    </lineage>
</organism>
<evidence type="ECO:0000256" key="1">
    <source>
        <dbReference type="SAM" id="SignalP"/>
    </source>
</evidence>
<dbReference type="InterPro" id="IPR014114">
    <property type="entry name" value="TraW"/>
</dbReference>
<evidence type="ECO:0000259" key="2">
    <source>
        <dbReference type="Pfam" id="PF12477"/>
    </source>
</evidence>
<comment type="caution">
    <text evidence="3">The sequence shown here is derived from an EMBL/GenBank/DDBJ whole genome shotgun (WGS) entry which is preliminary data.</text>
</comment>
<reference evidence="3 4" key="1">
    <citation type="submission" date="2018-03" db="EMBL/GenBank/DDBJ databases">
        <title>Whole genome sequencing of Histamine producing bacteria.</title>
        <authorList>
            <person name="Butler K."/>
        </authorList>
    </citation>
    <scope>NUCLEOTIDE SEQUENCE [LARGE SCALE GENOMIC DNA]</scope>
    <source>
        <strain evidence="3 4">ATCC 33979</strain>
    </source>
</reference>
<dbReference type="EMBL" id="PYOJ01000019">
    <property type="protein sequence ID" value="PSV88238.1"/>
    <property type="molecule type" value="Genomic_DNA"/>
</dbReference>
<dbReference type="Pfam" id="PF12477">
    <property type="entry name" value="TraW_N"/>
    <property type="match status" value="1"/>
</dbReference>
<dbReference type="RefSeq" id="WP_045070341.1">
    <property type="nucleotide sequence ID" value="NZ_JZSL01000025.1"/>
</dbReference>
<dbReference type="InterPro" id="IPR025864">
    <property type="entry name" value="TraW_N_dom"/>
</dbReference>